<accession>A0A0P7WP80</accession>
<evidence type="ECO:0000313" key="2">
    <source>
        <dbReference type="EMBL" id="CUX81690.1"/>
    </source>
</evidence>
<gene>
    <name evidence="2" type="ORF">Ga0058931_1918</name>
    <name evidence="3" type="ORF">HLUCCA05_03785</name>
</gene>
<organism evidence="3 4">
    <name type="scientific">Roseibaca calidilacus</name>
    <dbReference type="NCBI Taxonomy" id="1666912"/>
    <lineage>
        <taxon>Bacteria</taxon>
        <taxon>Pseudomonadati</taxon>
        <taxon>Pseudomonadota</taxon>
        <taxon>Alphaproteobacteria</taxon>
        <taxon>Rhodobacterales</taxon>
        <taxon>Paracoccaceae</taxon>
        <taxon>Roseinatronobacter</taxon>
    </lineage>
</organism>
<keyword evidence="1" id="KW-0732">Signal</keyword>
<dbReference type="InterPro" id="IPR010466">
    <property type="entry name" value="DUF1058"/>
</dbReference>
<evidence type="ECO:0000313" key="3">
    <source>
        <dbReference type="EMBL" id="KPP95798.1"/>
    </source>
</evidence>
<dbReference type="RefSeq" id="WP_072246133.1">
    <property type="nucleotide sequence ID" value="NZ_FBYC01000004.1"/>
</dbReference>
<proteinExistence type="predicted"/>
<dbReference type="OrthoDB" id="9810773at2"/>
<dbReference type="Pfam" id="PF06347">
    <property type="entry name" value="SH3_4"/>
    <property type="match status" value="2"/>
</dbReference>
<keyword evidence="5" id="KW-1185">Reference proteome</keyword>
<dbReference type="STRING" id="1666912.Ga0058931_1918"/>
<dbReference type="AlphaFoldDB" id="A0A0P7WP80"/>
<dbReference type="PATRIC" id="fig|1666912.4.peg.1910"/>
<reference evidence="2 5" key="2">
    <citation type="submission" date="2016-01" db="EMBL/GenBank/DDBJ databases">
        <authorList>
            <person name="Varghese N."/>
        </authorList>
    </citation>
    <scope>NUCLEOTIDE SEQUENCE [LARGE SCALE GENOMIC DNA]</scope>
    <source>
        <strain evidence="2 5">HL-91</strain>
    </source>
</reference>
<dbReference type="EMBL" id="LJSG01000002">
    <property type="protein sequence ID" value="KPP95798.1"/>
    <property type="molecule type" value="Genomic_DNA"/>
</dbReference>
<dbReference type="Proteomes" id="UP000182045">
    <property type="component" value="Unassembled WGS sequence"/>
</dbReference>
<dbReference type="Proteomes" id="UP000050413">
    <property type="component" value="Unassembled WGS sequence"/>
</dbReference>
<protein>
    <submittedName>
        <fullName evidence="2">SH3-like domain-containing protein</fullName>
    </submittedName>
</protein>
<dbReference type="Gene3D" id="2.30.30.40">
    <property type="entry name" value="SH3 Domains"/>
    <property type="match status" value="1"/>
</dbReference>
<feature type="chain" id="PRO_5010310559" evidence="1">
    <location>
        <begin position="26"/>
        <end position="170"/>
    </location>
</feature>
<comment type="caution">
    <text evidence="3">The sequence shown here is derived from an EMBL/GenBank/DDBJ whole genome shotgun (WGS) entry which is preliminary data.</text>
</comment>
<evidence type="ECO:0000313" key="4">
    <source>
        <dbReference type="Proteomes" id="UP000050413"/>
    </source>
</evidence>
<evidence type="ECO:0000256" key="1">
    <source>
        <dbReference type="SAM" id="SignalP"/>
    </source>
</evidence>
<reference evidence="3 4" key="1">
    <citation type="submission" date="2015-09" db="EMBL/GenBank/DDBJ databases">
        <title>Identification and resolution of microdiversity through metagenomic sequencing of parallel consortia.</title>
        <authorList>
            <person name="Nelson W.C."/>
            <person name="Romine M.F."/>
            <person name="Lindemann S.R."/>
        </authorList>
    </citation>
    <scope>NUCLEOTIDE SEQUENCE [LARGE SCALE GENOMIC DNA]</scope>
    <source>
        <strain evidence="3">HL-91</strain>
    </source>
</reference>
<sequence>MTVTFSRIAAVLVAALVAASGPLDAASQQRGPVTNLPLPRFVSLKANEANARRGPDLSHRIDWVYKRRDMPLRVTAEFEHWRRIEDMDGQGGWIHSTLLSGVRTALVQADMVPLRQRPDPEARDLALVERGVIGTLQSCNAGWCELDIGALRGWLPVSALWGVDPDEVLE</sequence>
<feature type="signal peptide" evidence="1">
    <location>
        <begin position="1"/>
        <end position="25"/>
    </location>
</feature>
<name>A0A0P7WP80_9RHOB</name>
<evidence type="ECO:0000313" key="5">
    <source>
        <dbReference type="Proteomes" id="UP000182045"/>
    </source>
</evidence>
<dbReference type="EMBL" id="FBYC01000004">
    <property type="protein sequence ID" value="CUX81690.1"/>
    <property type="molecule type" value="Genomic_DNA"/>
</dbReference>